<comment type="caution">
    <text evidence="2">The sequence shown here is derived from an EMBL/GenBank/DDBJ whole genome shotgun (WGS) entry which is preliminary data.</text>
</comment>
<evidence type="ECO:0000313" key="3">
    <source>
        <dbReference type="Proteomes" id="UP001633002"/>
    </source>
</evidence>
<dbReference type="EMBL" id="JBJQOH010000003">
    <property type="protein sequence ID" value="KAL3693478.1"/>
    <property type="molecule type" value="Genomic_DNA"/>
</dbReference>
<dbReference type="Proteomes" id="UP001633002">
    <property type="component" value="Unassembled WGS sequence"/>
</dbReference>
<keyword evidence="3" id="KW-1185">Reference proteome</keyword>
<proteinExistence type="predicted"/>
<sequence>MQEVGRSLQRGTSEVELIELANRKRPNKRRVSIVRRSAGLEDCIKSRVRSNLAFESSPQQRSSPRRLHTAGTTSKSATKELGTRHIPATAAWANTQAGQGASQQRPWRSPSREPHDIGEPKEPMINNQKKKRPNEGSREWTAHIREEKKPQKTRT</sequence>
<protein>
    <submittedName>
        <fullName evidence="2">Uncharacterized protein</fullName>
    </submittedName>
</protein>
<feature type="compositionally biased region" description="Polar residues" evidence="1">
    <location>
        <begin position="92"/>
        <end position="106"/>
    </location>
</feature>
<name>A0ABD3HQ18_9MARC</name>
<feature type="compositionally biased region" description="Basic and acidic residues" evidence="1">
    <location>
        <begin position="110"/>
        <end position="122"/>
    </location>
</feature>
<organism evidence="2 3">
    <name type="scientific">Riccia sorocarpa</name>
    <dbReference type="NCBI Taxonomy" id="122646"/>
    <lineage>
        <taxon>Eukaryota</taxon>
        <taxon>Viridiplantae</taxon>
        <taxon>Streptophyta</taxon>
        <taxon>Embryophyta</taxon>
        <taxon>Marchantiophyta</taxon>
        <taxon>Marchantiopsida</taxon>
        <taxon>Marchantiidae</taxon>
        <taxon>Marchantiales</taxon>
        <taxon>Ricciaceae</taxon>
        <taxon>Riccia</taxon>
    </lineage>
</organism>
<accession>A0ABD3HQ18</accession>
<gene>
    <name evidence="2" type="ORF">R1sor_007129</name>
</gene>
<feature type="region of interest" description="Disordered" evidence="1">
    <location>
        <begin position="49"/>
        <end position="155"/>
    </location>
</feature>
<feature type="compositionally biased region" description="Basic and acidic residues" evidence="1">
    <location>
        <begin position="133"/>
        <end position="155"/>
    </location>
</feature>
<dbReference type="AlphaFoldDB" id="A0ABD3HQ18"/>
<reference evidence="2 3" key="1">
    <citation type="submission" date="2024-09" db="EMBL/GenBank/DDBJ databases">
        <title>Chromosome-scale assembly of Riccia sorocarpa.</title>
        <authorList>
            <person name="Paukszto L."/>
        </authorList>
    </citation>
    <scope>NUCLEOTIDE SEQUENCE [LARGE SCALE GENOMIC DNA]</scope>
    <source>
        <strain evidence="2">LP-2024</strain>
        <tissue evidence="2">Aerial parts of the thallus</tissue>
    </source>
</reference>
<evidence type="ECO:0000256" key="1">
    <source>
        <dbReference type="SAM" id="MobiDB-lite"/>
    </source>
</evidence>
<evidence type="ECO:0000313" key="2">
    <source>
        <dbReference type="EMBL" id="KAL3693478.1"/>
    </source>
</evidence>